<gene>
    <name evidence="1" type="ORF">GXM_02124</name>
</gene>
<organism evidence="1 2">
    <name type="scientific">Nostoc sphaeroides CCNUC1</name>
    <dbReference type="NCBI Taxonomy" id="2653204"/>
    <lineage>
        <taxon>Bacteria</taxon>
        <taxon>Bacillati</taxon>
        <taxon>Cyanobacteriota</taxon>
        <taxon>Cyanophyceae</taxon>
        <taxon>Nostocales</taxon>
        <taxon>Nostocaceae</taxon>
        <taxon>Nostoc</taxon>
    </lineage>
</organism>
<dbReference type="KEGG" id="nsh:GXM_02124"/>
<dbReference type="Proteomes" id="UP000326678">
    <property type="component" value="Chromosome Gxm1"/>
</dbReference>
<keyword evidence="2" id="KW-1185">Reference proteome</keyword>
<sequence>MKTDFDYPRKNLIGLVVFRPDLNNFDTINGNQAWSLFLTADQDDKGLVFTNL</sequence>
<proteinExistence type="predicted"/>
<reference evidence="1 2" key="1">
    <citation type="submission" date="2019-10" db="EMBL/GenBank/DDBJ databases">
        <title>Genomic and transcriptomic insights into the perfect genentic adaptation of a filamentous nitrogen-fixing cyanobacterium to rice fields.</title>
        <authorList>
            <person name="Chen Z."/>
        </authorList>
    </citation>
    <scope>NUCLEOTIDE SEQUENCE [LARGE SCALE GENOMIC DNA]</scope>
    <source>
        <strain evidence="1">CCNUC1</strain>
    </source>
</reference>
<evidence type="ECO:0000313" key="1">
    <source>
        <dbReference type="EMBL" id="QFS44649.1"/>
    </source>
</evidence>
<accession>A0A5P8VXL9</accession>
<dbReference type="RefSeq" id="WP_181984994.1">
    <property type="nucleotide sequence ID" value="NZ_CP045226.1"/>
</dbReference>
<protein>
    <submittedName>
        <fullName evidence="1">Uncharacterized protein</fullName>
    </submittedName>
</protein>
<evidence type="ECO:0000313" key="2">
    <source>
        <dbReference type="Proteomes" id="UP000326678"/>
    </source>
</evidence>
<dbReference type="AlphaFoldDB" id="A0A5P8VXL9"/>
<dbReference type="EMBL" id="CP045226">
    <property type="protein sequence ID" value="QFS44649.1"/>
    <property type="molecule type" value="Genomic_DNA"/>
</dbReference>
<name>A0A5P8VXL9_9NOSO</name>